<dbReference type="OrthoDB" id="5807119at2759"/>
<evidence type="ECO:0000313" key="3">
    <source>
        <dbReference type="EMBL" id="CAD6185543.1"/>
    </source>
</evidence>
<evidence type="ECO:0000256" key="2">
    <source>
        <dbReference type="SAM" id="MobiDB-lite"/>
    </source>
</evidence>
<keyword evidence="1" id="KW-0175">Coiled coil</keyword>
<feature type="coiled-coil region" evidence="1">
    <location>
        <begin position="1490"/>
        <end position="1553"/>
    </location>
</feature>
<dbReference type="EMBL" id="CAJGYM010000002">
    <property type="protein sequence ID" value="CAD6185543.1"/>
    <property type="molecule type" value="Genomic_DNA"/>
</dbReference>
<dbReference type="PANTHER" id="PTHR23159:SF60">
    <property type="entry name" value="SPINDLE ASSEMBLY ABNORMAL PROTEIN 4"/>
    <property type="match status" value="1"/>
</dbReference>
<dbReference type="PANTHER" id="PTHR23159">
    <property type="entry name" value="CENTROSOMAL PROTEIN 2"/>
    <property type="match status" value="1"/>
</dbReference>
<feature type="coiled-coil region" evidence="1">
    <location>
        <begin position="516"/>
        <end position="599"/>
    </location>
</feature>
<name>A0A8S1GSB3_9PELO</name>
<evidence type="ECO:0000256" key="1">
    <source>
        <dbReference type="SAM" id="Coils"/>
    </source>
</evidence>
<feature type="compositionally biased region" description="Basic and acidic residues" evidence="2">
    <location>
        <begin position="37"/>
        <end position="46"/>
    </location>
</feature>
<feature type="region of interest" description="Disordered" evidence="2">
    <location>
        <begin position="1"/>
        <end position="66"/>
    </location>
</feature>
<feature type="compositionally biased region" description="Basic and acidic residues" evidence="2">
    <location>
        <begin position="1353"/>
        <end position="1375"/>
    </location>
</feature>
<dbReference type="Proteomes" id="UP000835052">
    <property type="component" value="Unassembled WGS sequence"/>
</dbReference>
<keyword evidence="4" id="KW-1185">Reference proteome</keyword>
<feature type="compositionally biased region" description="Basic and acidic residues" evidence="2">
    <location>
        <begin position="56"/>
        <end position="65"/>
    </location>
</feature>
<feature type="region of interest" description="Disordered" evidence="2">
    <location>
        <begin position="1353"/>
        <end position="1397"/>
    </location>
</feature>
<reference evidence="3" key="1">
    <citation type="submission" date="2020-10" db="EMBL/GenBank/DDBJ databases">
        <authorList>
            <person name="Kikuchi T."/>
        </authorList>
    </citation>
    <scope>NUCLEOTIDE SEQUENCE</scope>
    <source>
        <strain evidence="3">NKZ352</strain>
    </source>
</reference>
<feature type="compositionally biased region" description="Basic and acidic residues" evidence="2">
    <location>
        <begin position="133"/>
        <end position="145"/>
    </location>
</feature>
<comment type="caution">
    <text evidence="3">The sequence shown here is derived from an EMBL/GenBank/DDBJ whole genome shotgun (WGS) entry which is preliminary data.</text>
</comment>
<evidence type="ECO:0008006" key="5">
    <source>
        <dbReference type="Google" id="ProtNLM"/>
    </source>
</evidence>
<evidence type="ECO:0000313" key="4">
    <source>
        <dbReference type="Proteomes" id="UP000835052"/>
    </source>
</evidence>
<sequence length="1635" mass="187171">MLREETLTSQDDEMPSTSASQTGEVTPKKGILKRPSLKNESEKRDLLFPLPGFRASPDRFPEKPGTRIPKLQVTWWEKNAVAFIGETSDENNTDSEQLMKDLGGGPREIVREVQQQPDRQTAILDSEDSEDLSEVREEMHLENSQDKLERDFDETMSVASSTGSASSAVVGRWWTGKDTRYVPHCHKKGCNHASHSDVGEYITPTQRRNKELSQLKKELRQVIAERDERDQHLTALRDKVKEIEILNEAQGALTEGQRIARKEQQAREALEKDKKMMEKKHAVRVSQLVQETMAAREESIKLTSRINELENLLNKPTHESSTQTDFAQPEPVITVLTPMSPPDPSDPNQIPVQASPKVPLVNAQTSVPENLNIVATSPALISPLNITIDSQGKTQMFCNQEALSHHIQACQNEAFIWRTKAAQLEIVAKDQLLKIASLEAQLALHPRPQNDFISPKNLLSPSVSQTLIPRLEMKENGVGSTDILADTMSPLPFSFGNEECSSVSCAEKKSVLAQDISGLNETIEEAKIRVRELEDDVSVLRKEIEKIEDEKGRMEGSLQQAKLDNDSKSAEIAASLTTAHRLQNERDTMQKAIDYMENRMQVYRNTLMEHDLVVSDEAPTDWRKTTIDPRYNIMLSKKIQTTLTSQQMSEHESEFHSTQQKLHELSQEFSAKKSTLASRFEEVEQILLAKTELVEALSKQLEDTRRQQRTDMESHQRERENYKKTLEETSAVAEKVPVLERQMAQLVKEKNEFELKFKEQKEEFEDGLARSLEESLSNYKEQANYWSDKLATQESQMERLKKENAGLTKELEEQKMQNHLQKAELQRKLVSSIEHVEQLQSKIHKSRRDVECQAKPRFVNKYVACRPNSKHRSTGIEKGDLFDETDERLRICQTELATTRRQVTVLQQKLITVIQQQHVDQAVRKRSVVAEIVPPLSPEHGNSTSDRLRTLDLKNKELSAKVCTLEVEKSLMATQEKSRIQKLVTEFDNVRKKLDEDMNMYSKEKQWLQWRISNLEKDNTEMQSNVEKLQQKLADQSPFTADRISLSSLRKTNSEPEIGRETSCSDEMSSQNVTFGDLGVKMTVRQSVAESEDEPKIEPPCFVTPAVAPFSNLADVLNLVRSDLEQVLTQIEEPESAQILMEDRLNEAASASFETSMLDDVMTEWAQDELKSMGNQLRRSKEERNILQKTNDRLSKELQVANAELEVFKREKPTSTSKPNMFRLVKSSSATDLYSKTDAQDVVRWKQQSGTMFRELNRIRKDLAKALDQNRELRYQLAITRGDLEMNSCGGEWASSCPLSPSLSYHTAVDVPRANETVRADELVVHDSGERFERGSNRASVACSVIVRSESADRLKSKSVSRERVDMGKERERARSRSASRRNPATKDVMARREQRRQLRLPKNDSMSSSMTSVYITSRENQPKLPPMMSQSWHEKTLENAERPTNNDARPTRVVSLREKVGRLTRENRELHDYVEFLRLRANGQANSHVLELERETEDLRKTIEQLVTKVSSGAMTTSGPSQKQYQLLQDEVEIRRKESAMYEKKISDLEQERREMYVVMFKKGQQAANIELEEARNLDVMTQDRITLKFLHDAFYYFLLNKGDSKEHLAAMMTMLDFTASQKDEVHRRRGRST</sequence>
<feature type="region of interest" description="Disordered" evidence="2">
    <location>
        <begin position="702"/>
        <end position="722"/>
    </location>
</feature>
<organism evidence="3 4">
    <name type="scientific">Caenorhabditis auriculariae</name>
    <dbReference type="NCBI Taxonomy" id="2777116"/>
    <lineage>
        <taxon>Eukaryota</taxon>
        <taxon>Metazoa</taxon>
        <taxon>Ecdysozoa</taxon>
        <taxon>Nematoda</taxon>
        <taxon>Chromadorea</taxon>
        <taxon>Rhabditida</taxon>
        <taxon>Rhabditina</taxon>
        <taxon>Rhabditomorpha</taxon>
        <taxon>Rhabditoidea</taxon>
        <taxon>Rhabditidae</taxon>
        <taxon>Peloderinae</taxon>
        <taxon>Caenorhabditis</taxon>
    </lineage>
</organism>
<feature type="coiled-coil region" evidence="1">
    <location>
        <begin position="1170"/>
        <end position="1211"/>
    </location>
</feature>
<accession>A0A8S1GSB3</accession>
<proteinExistence type="predicted"/>
<feature type="compositionally biased region" description="Polar residues" evidence="2">
    <location>
        <begin position="15"/>
        <end position="24"/>
    </location>
</feature>
<protein>
    <recommendedName>
        <fullName evidence="5">GRIP domain-containing protein</fullName>
    </recommendedName>
</protein>
<gene>
    <name evidence="3" type="ORF">CAUJ_LOCUS1462</name>
</gene>
<feature type="region of interest" description="Disordered" evidence="2">
    <location>
        <begin position="1050"/>
        <end position="1071"/>
    </location>
</feature>
<feature type="region of interest" description="Disordered" evidence="2">
    <location>
        <begin position="118"/>
        <end position="145"/>
    </location>
</feature>